<organism evidence="1 2">
    <name type="scientific">Irpex rosettiformis</name>
    <dbReference type="NCBI Taxonomy" id="378272"/>
    <lineage>
        <taxon>Eukaryota</taxon>
        <taxon>Fungi</taxon>
        <taxon>Dikarya</taxon>
        <taxon>Basidiomycota</taxon>
        <taxon>Agaricomycotina</taxon>
        <taxon>Agaricomycetes</taxon>
        <taxon>Polyporales</taxon>
        <taxon>Irpicaceae</taxon>
        <taxon>Irpex</taxon>
    </lineage>
</organism>
<dbReference type="Proteomes" id="UP001055072">
    <property type="component" value="Unassembled WGS sequence"/>
</dbReference>
<comment type="caution">
    <text evidence="1">The sequence shown here is derived from an EMBL/GenBank/DDBJ whole genome shotgun (WGS) entry which is preliminary data.</text>
</comment>
<reference evidence="1" key="1">
    <citation type="journal article" date="2021" name="Environ. Microbiol.">
        <title>Gene family expansions and transcriptome signatures uncover fungal adaptations to wood decay.</title>
        <authorList>
            <person name="Hage H."/>
            <person name="Miyauchi S."/>
            <person name="Viragh M."/>
            <person name="Drula E."/>
            <person name="Min B."/>
            <person name="Chaduli D."/>
            <person name="Navarro D."/>
            <person name="Favel A."/>
            <person name="Norest M."/>
            <person name="Lesage-Meessen L."/>
            <person name="Balint B."/>
            <person name="Merenyi Z."/>
            <person name="de Eugenio L."/>
            <person name="Morin E."/>
            <person name="Martinez A.T."/>
            <person name="Baldrian P."/>
            <person name="Stursova M."/>
            <person name="Martinez M.J."/>
            <person name="Novotny C."/>
            <person name="Magnuson J.K."/>
            <person name="Spatafora J.W."/>
            <person name="Maurice S."/>
            <person name="Pangilinan J."/>
            <person name="Andreopoulos W."/>
            <person name="LaButti K."/>
            <person name="Hundley H."/>
            <person name="Na H."/>
            <person name="Kuo A."/>
            <person name="Barry K."/>
            <person name="Lipzen A."/>
            <person name="Henrissat B."/>
            <person name="Riley R."/>
            <person name="Ahrendt S."/>
            <person name="Nagy L.G."/>
            <person name="Grigoriev I.V."/>
            <person name="Martin F."/>
            <person name="Rosso M.N."/>
        </authorList>
    </citation>
    <scope>NUCLEOTIDE SEQUENCE</scope>
    <source>
        <strain evidence="1">CBS 384.51</strain>
    </source>
</reference>
<protein>
    <submittedName>
        <fullName evidence="1">FAD/NAD(P)-binding domain-containing protein</fullName>
    </submittedName>
</protein>
<sequence>MSTLDKKLRIAIVGGGIGGLSFAVALSKSGADFDVDIYESAQCFSEIGAGIGMWPRVSRTLQSLGLEEDLKKAGSTTWDDTLFTYYKSDEVPAVSFGAADSSIRAYHRADFLKVLETHISEQYKTHFGKRIATYEDDPTSPIVIHFTDGTTATCDVLVGTDGVKSAVRKTLFTHLADQEGDSSKAEMLRKCVVPTWCGLVMYRALIPTEDLKAAYPDHFVISSPRYFFGKHQSALTYPIQEGRKVNFAALVFSSGCRDTVYDGPWVSQVHQGELTGLYEHWDPRLTTLLKSIDSPLKWVVNEVRNLPTFVSGRVAILGDAAHSMMPTLASGAGQAIEDAVILADVLSHAQTHHIAIERALKVYDEIRRPFSQQVQQWSFEAGQSIWLEGSQMQKYSAEDSSMGRIPHDELETVLRVDTFGKYHWVWQTTLTPDRELAIEKLRVVT</sequence>
<evidence type="ECO:0000313" key="1">
    <source>
        <dbReference type="EMBL" id="KAI0090694.1"/>
    </source>
</evidence>
<proteinExistence type="predicted"/>
<accession>A0ACB8U8X3</accession>
<evidence type="ECO:0000313" key="2">
    <source>
        <dbReference type="Proteomes" id="UP001055072"/>
    </source>
</evidence>
<keyword evidence="2" id="KW-1185">Reference proteome</keyword>
<dbReference type="EMBL" id="MU274907">
    <property type="protein sequence ID" value="KAI0090694.1"/>
    <property type="molecule type" value="Genomic_DNA"/>
</dbReference>
<name>A0ACB8U8X3_9APHY</name>
<gene>
    <name evidence="1" type="ORF">BDY19DRAFT_904964</name>
</gene>